<evidence type="ECO:0000256" key="2">
    <source>
        <dbReference type="ARBA" id="ARBA00004651"/>
    </source>
</evidence>
<dbReference type="Pfam" id="PF00512">
    <property type="entry name" value="HisKA"/>
    <property type="match status" value="1"/>
</dbReference>
<keyword evidence="19" id="KW-0689">Ribosomal protein</keyword>
<dbReference type="InterPro" id="IPR036641">
    <property type="entry name" value="HPT_dom_sf"/>
</dbReference>
<evidence type="ECO:0000256" key="4">
    <source>
        <dbReference type="ARBA" id="ARBA00022475"/>
    </source>
</evidence>
<feature type="modified residue" description="Phosphohistidine" evidence="12">
    <location>
        <position position="754"/>
    </location>
</feature>
<dbReference type="PROSITE" id="PS50109">
    <property type="entry name" value="HIS_KIN"/>
    <property type="match status" value="1"/>
</dbReference>
<evidence type="ECO:0000256" key="5">
    <source>
        <dbReference type="ARBA" id="ARBA00022553"/>
    </source>
</evidence>
<feature type="transmembrane region" description="Helical" evidence="15">
    <location>
        <begin position="269"/>
        <end position="289"/>
    </location>
</feature>
<evidence type="ECO:0000259" key="17">
    <source>
        <dbReference type="PROSITE" id="PS50110"/>
    </source>
</evidence>
<keyword evidence="14" id="KW-0175">Coiled coil</keyword>
<evidence type="ECO:0000259" key="16">
    <source>
        <dbReference type="PROSITE" id="PS50109"/>
    </source>
</evidence>
<dbReference type="EMBL" id="JAVRHQ010000001">
    <property type="protein sequence ID" value="MDT0641208.1"/>
    <property type="molecule type" value="Genomic_DNA"/>
</dbReference>
<keyword evidence="11 15" id="KW-0472">Membrane</keyword>
<evidence type="ECO:0000313" key="20">
    <source>
        <dbReference type="Proteomes" id="UP001262889"/>
    </source>
</evidence>
<dbReference type="PRINTS" id="PR00344">
    <property type="entry name" value="BCTRLSENSOR"/>
</dbReference>
<dbReference type="GO" id="GO:0005524">
    <property type="term" value="F:ATP binding"/>
    <property type="evidence" value="ECO:0007669"/>
    <property type="project" value="UniProtKB-KW"/>
</dbReference>
<gene>
    <name evidence="19" type="ORF">RM553_00050</name>
</gene>
<dbReference type="InterPro" id="IPR008207">
    <property type="entry name" value="Sig_transdc_His_kin_Hpt_dom"/>
</dbReference>
<dbReference type="CDD" id="cd00082">
    <property type="entry name" value="HisKA"/>
    <property type="match status" value="1"/>
</dbReference>
<dbReference type="SUPFAM" id="SSF52172">
    <property type="entry name" value="CheY-like"/>
    <property type="match status" value="1"/>
</dbReference>
<accession>A0ABU3C4G0</accession>
<sequence length="806" mass="92188">MQNTRRSITFKVVAGYVILATLVGIAIWFVYTQVIAFTSLNQTNNTNNEQLFMVSEITTDLYETENTSRRLIQSGARKDSILYENQIDSIRADMQLLKKTYTDSIMQTELDSISKLLSQKSENLWELLELRKRDRNTNYYSQVLQELRRVDETFAQDNYEGRFQDLKPYQRKVLIEWLEYSRQDNAETLTNKTADSLVNSVKKVLSELEYANRQFRNTVLKKENELLDNDMILNQQLRNLLAKIEQEEREAAMTRAQDSQRMLESTSDIIIAAGIISVAIILVFLILILQDISRSQRYRVQLEEAKSFAEALLKRREQFMAAITHDLRSPLTTVIGYSDLMNKTGLNNKQNHYLDQIKRSSDFILHLVNDLLDLSKLEAGKMLVENLPFNPKNIIEDTVYNNIPAEENEKIRVSVDLSEKTDTEVLSDPFRIKQIIANLVTNAYKFTEKGEIRVTANLRKKGKETLLIISVKDTGIGISEEKQEEIFEEFSQENSKIEKRYGGTGLGLTITKSLTQLLKGEIILKSKPGEGSEFTVKIPVTPTTTKQKLKAALPDIKPEQVDLSGKKALVADDENSQLTLTCELVKSIGFSCVKCVNGKEALEKLENENFDLVLTDIQMPILDGFELIKAIRANPDLKRIPVIALSGRKEISPEIYKEAGFNKNLLKPYRPAKLLQTIAEIFKVEIQQKKTKKQKQKNNSTAYNLEDIYLFSGGDSEAMQVILRAFMDSSRENIAAMEQALENGDEETLARVSHKMLPMLKQMKAKKVIPSLEKLERHQEISKPEIEQVISEIKNLMRKLENEITV</sequence>
<keyword evidence="19" id="KW-0687">Ribonucleoprotein</keyword>
<evidence type="ECO:0000256" key="7">
    <source>
        <dbReference type="ARBA" id="ARBA00022741"/>
    </source>
</evidence>
<dbReference type="SUPFAM" id="SSF55874">
    <property type="entry name" value="ATPase domain of HSP90 chaperone/DNA topoisomerase II/histidine kinase"/>
    <property type="match status" value="1"/>
</dbReference>
<dbReference type="Gene3D" id="1.10.287.130">
    <property type="match status" value="1"/>
</dbReference>
<evidence type="ECO:0000259" key="18">
    <source>
        <dbReference type="PROSITE" id="PS50894"/>
    </source>
</evidence>
<dbReference type="CDD" id="cd16922">
    <property type="entry name" value="HATPase_EvgS-ArcB-TorS-like"/>
    <property type="match status" value="1"/>
</dbReference>
<keyword evidence="4" id="KW-1003">Cell membrane</keyword>
<keyword evidence="8 19" id="KW-0067">ATP-binding</keyword>
<dbReference type="InterPro" id="IPR001789">
    <property type="entry name" value="Sig_transdc_resp-reg_receiver"/>
</dbReference>
<keyword evidence="20" id="KW-1185">Reference proteome</keyword>
<evidence type="ECO:0000256" key="15">
    <source>
        <dbReference type="SAM" id="Phobius"/>
    </source>
</evidence>
<keyword evidence="10" id="KW-0902">Two-component regulatory system</keyword>
<keyword evidence="7" id="KW-0547">Nucleotide-binding</keyword>
<evidence type="ECO:0000256" key="9">
    <source>
        <dbReference type="ARBA" id="ARBA00022989"/>
    </source>
</evidence>
<comment type="catalytic activity">
    <reaction evidence="1">
        <text>ATP + protein L-histidine = ADP + protein N-phospho-L-histidine.</text>
        <dbReference type="EC" id="2.7.13.3"/>
    </reaction>
</comment>
<dbReference type="Pfam" id="PF00072">
    <property type="entry name" value="Response_reg"/>
    <property type="match status" value="1"/>
</dbReference>
<dbReference type="CDD" id="cd17546">
    <property type="entry name" value="REC_hyHK_CKI1_RcsC-like"/>
    <property type="match status" value="1"/>
</dbReference>
<dbReference type="InterPro" id="IPR011006">
    <property type="entry name" value="CheY-like_superfamily"/>
</dbReference>
<name>A0ABU3C4G0_9FLAO</name>
<feature type="transmembrane region" description="Helical" evidence="15">
    <location>
        <begin position="12"/>
        <end position="31"/>
    </location>
</feature>
<dbReference type="Proteomes" id="UP001262889">
    <property type="component" value="Unassembled WGS sequence"/>
</dbReference>
<evidence type="ECO:0000256" key="3">
    <source>
        <dbReference type="ARBA" id="ARBA00012438"/>
    </source>
</evidence>
<evidence type="ECO:0000256" key="6">
    <source>
        <dbReference type="ARBA" id="ARBA00022692"/>
    </source>
</evidence>
<dbReference type="Gene3D" id="1.20.120.160">
    <property type="entry name" value="HPT domain"/>
    <property type="match status" value="1"/>
</dbReference>
<evidence type="ECO:0000256" key="13">
    <source>
        <dbReference type="PROSITE-ProRule" id="PRU00169"/>
    </source>
</evidence>
<dbReference type="SMART" id="SM00388">
    <property type="entry name" value="HisKA"/>
    <property type="match status" value="1"/>
</dbReference>
<dbReference type="Pfam" id="PF02518">
    <property type="entry name" value="HATPase_c"/>
    <property type="match status" value="1"/>
</dbReference>
<organism evidence="19 20">
    <name type="scientific">Autumnicola tepida</name>
    <dbReference type="NCBI Taxonomy" id="3075595"/>
    <lineage>
        <taxon>Bacteria</taxon>
        <taxon>Pseudomonadati</taxon>
        <taxon>Bacteroidota</taxon>
        <taxon>Flavobacteriia</taxon>
        <taxon>Flavobacteriales</taxon>
        <taxon>Flavobacteriaceae</taxon>
        <taxon>Autumnicola</taxon>
    </lineage>
</organism>
<evidence type="ECO:0000256" key="14">
    <source>
        <dbReference type="SAM" id="Coils"/>
    </source>
</evidence>
<evidence type="ECO:0000256" key="10">
    <source>
        <dbReference type="ARBA" id="ARBA00023012"/>
    </source>
</evidence>
<dbReference type="GO" id="GO:0005840">
    <property type="term" value="C:ribosome"/>
    <property type="evidence" value="ECO:0007669"/>
    <property type="project" value="UniProtKB-KW"/>
</dbReference>
<feature type="domain" description="Histidine kinase" evidence="16">
    <location>
        <begin position="322"/>
        <end position="542"/>
    </location>
</feature>
<dbReference type="InterPro" id="IPR003594">
    <property type="entry name" value="HATPase_dom"/>
</dbReference>
<keyword evidence="9 15" id="KW-1133">Transmembrane helix</keyword>
<dbReference type="SMART" id="SM00387">
    <property type="entry name" value="HATPase_c"/>
    <property type="match status" value="1"/>
</dbReference>
<evidence type="ECO:0000313" key="19">
    <source>
        <dbReference type="EMBL" id="MDT0641208.1"/>
    </source>
</evidence>
<keyword evidence="6 15" id="KW-0812">Transmembrane</keyword>
<dbReference type="Gene3D" id="3.40.50.2300">
    <property type="match status" value="1"/>
</dbReference>
<protein>
    <recommendedName>
        <fullName evidence="3">histidine kinase</fullName>
        <ecNumber evidence="3">2.7.13.3</ecNumber>
    </recommendedName>
</protein>
<feature type="modified residue" description="4-aspartylphosphate" evidence="13">
    <location>
        <position position="616"/>
    </location>
</feature>
<dbReference type="EC" id="2.7.13.3" evidence="3"/>
<evidence type="ECO:0000256" key="1">
    <source>
        <dbReference type="ARBA" id="ARBA00000085"/>
    </source>
</evidence>
<feature type="coiled-coil region" evidence="14">
    <location>
        <begin position="227"/>
        <end position="257"/>
    </location>
</feature>
<dbReference type="PANTHER" id="PTHR45339:SF1">
    <property type="entry name" value="HYBRID SIGNAL TRANSDUCTION HISTIDINE KINASE J"/>
    <property type="match status" value="1"/>
</dbReference>
<evidence type="ECO:0000256" key="12">
    <source>
        <dbReference type="PROSITE-ProRule" id="PRU00110"/>
    </source>
</evidence>
<comment type="caution">
    <text evidence="19">The sequence shown here is derived from an EMBL/GenBank/DDBJ whole genome shotgun (WGS) entry which is preliminary data.</text>
</comment>
<feature type="domain" description="Response regulatory" evidence="17">
    <location>
        <begin position="567"/>
        <end position="682"/>
    </location>
</feature>
<feature type="domain" description="HPt" evidence="18">
    <location>
        <begin position="715"/>
        <end position="806"/>
    </location>
</feature>
<dbReference type="PROSITE" id="PS50110">
    <property type="entry name" value="RESPONSE_REGULATORY"/>
    <property type="match status" value="1"/>
</dbReference>
<evidence type="ECO:0000256" key="11">
    <source>
        <dbReference type="ARBA" id="ARBA00023136"/>
    </source>
</evidence>
<keyword evidence="5 13" id="KW-0597">Phosphoprotein</keyword>
<dbReference type="InterPro" id="IPR036890">
    <property type="entry name" value="HATPase_C_sf"/>
</dbReference>
<dbReference type="PANTHER" id="PTHR45339">
    <property type="entry name" value="HYBRID SIGNAL TRANSDUCTION HISTIDINE KINASE J"/>
    <property type="match status" value="1"/>
</dbReference>
<dbReference type="SUPFAM" id="SSF47384">
    <property type="entry name" value="Homodimeric domain of signal transducing histidine kinase"/>
    <property type="match status" value="1"/>
</dbReference>
<reference evidence="19 20" key="1">
    <citation type="submission" date="2023-09" db="EMBL/GenBank/DDBJ databases">
        <authorList>
            <person name="Rey-Velasco X."/>
        </authorList>
    </citation>
    <scope>NUCLEOTIDE SEQUENCE [LARGE SCALE GENOMIC DNA]</scope>
    <source>
        <strain evidence="19 20">F363</strain>
    </source>
</reference>
<dbReference type="Gene3D" id="3.30.565.10">
    <property type="entry name" value="Histidine kinase-like ATPase, C-terminal domain"/>
    <property type="match status" value="1"/>
</dbReference>
<evidence type="ECO:0000256" key="8">
    <source>
        <dbReference type="ARBA" id="ARBA00022840"/>
    </source>
</evidence>
<dbReference type="InterPro" id="IPR005467">
    <property type="entry name" value="His_kinase_dom"/>
</dbReference>
<dbReference type="RefSeq" id="WP_311532781.1">
    <property type="nucleotide sequence ID" value="NZ_JAVRHQ010000001.1"/>
</dbReference>
<proteinExistence type="predicted"/>
<dbReference type="InterPro" id="IPR003661">
    <property type="entry name" value="HisK_dim/P_dom"/>
</dbReference>
<dbReference type="SMART" id="SM00448">
    <property type="entry name" value="REC"/>
    <property type="match status" value="1"/>
</dbReference>
<dbReference type="InterPro" id="IPR036097">
    <property type="entry name" value="HisK_dim/P_sf"/>
</dbReference>
<comment type="subcellular location">
    <subcellularLocation>
        <location evidence="2">Cell membrane</location>
        <topology evidence="2">Multi-pass membrane protein</topology>
    </subcellularLocation>
</comment>
<dbReference type="SUPFAM" id="SSF47226">
    <property type="entry name" value="Histidine-containing phosphotransfer domain, HPT domain"/>
    <property type="match status" value="1"/>
</dbReference>
<dbReference type="InterPro" id="IPR004358">
    <property type="entry name" value="Sig_transdc_His_kin-like_C"/>
</dbReference>
<dbReference type="PROSITE" id="PS50894">
    <property type="entry name" value="HPT"/>
    <property type="match status" value="1"/>
</dbReference>